<protein>
    <recommendedName>
        <fullName evidence="6">HTH lysR-type domain-containing protein</fullName>
    </recommendedName>
</protein>
<dbReference type="GO" id="GO:0003700">
    <property type="term" value="F:DNA-binding transcription factor activity"/>
    <property type="evidence" value="ECO:0007669"/>
    <property type="project" value="InterPro"/>
</dbReference>
<feature type="non-terminal residue" evidence="7">
    <location>
        <position position="231"/>
    </location>
</feature>
<dbReference type="Gene3D" id="1.10.10.10">
    <property type="entry name" value="Winged helix-like DNA-binding domain superfamily/Winged helix DNA-binding domain"/>
    <property type="match status" value="1"/>
</dbReference>
<reference evidence="7" key="1">
    <citation type="submission" date="2018-05" db="EMBL/GenBank/DDBJ databases">
        <authorList>
            <person name="Lanie J.A."/>
            <person name="Ng W.-L."/>
            <person name="Kazmierczak K.M."/>
            <person name="Andrzejewski T.M."/>
            <person name="Davidsen T.M."/>
            <person name="Wayne K.J."/>
            <person name="Tettelin H."/>
            <person name="Glass J.I."/>
            <person name="Rusch D."/>
            <person name="Podicherti R."/>
            <person name="Tsui H.-C.T."/>
            <person name="Winkler M.E."/>
        </authorList>
    </citation>
    <scope>NUCLEOTIDE SEQUENCE</scope>
</reference>
<evidence type="ECO:0000256" key="5">
    <source>
        <dbReference type="ARBA" id="ARBA00023163"/>
    </source>
</evidence>
<evidence type="ECO:0000259" key="6">
    <source>
        <dbReference type="PROSITE" id="PS50931"/>
    </source>
</evidence>
<dbReference type="PANTHER" id="PTHR30346">
    <property type="entry name" value="TRANSCRIPTIONAL DUAL REGULATOR HCAR-RELATED"/>
    <property type="match status" value="1"/>
</dbReference>
<dbReference type="FunFam" id="1.10.10.10:FF:000001">
    <property type="entry name" value="LysR family transcriptional regulator"/>
    <property type="match status" value="1"/>
</dbReference>
<accession>A0A382C3R5</accession>
<sequence length="231" mass="25907">MNLRDLQYLVAVSETRHFGHAAEQCFISQPTLSGQIQKLENELGVTLFERTNRSVSVTPVGRQIIEHARRVVEQVETIRTLAQSQKDPLTGPLRVGAIHTLSPYLLPLFILDLRERHPELLLEITESTTDRLLKGLRDHSLDAALLATPPDRDDLEYIALFEEPFWLAHPRDHAFYTQDDIGLDDLAGLDVLLLSNEHCLSEQVMAACRLKERPDSGPMAGLKASSLETLG</sequence>
<dbReference type="EMBL" id="UINC01032551">
    <property type="protein sequence ID" value="SVB20402.1"/>
    <property type="molecule type" value="Genomic_DNA"/>
</dbReference>
<dbReference type="Pfam" id="PF03466">
    <property type="entry name" value="LysR_substrate"/>
    <property type="match status" value="1"/>
</dbReference>
<keyword evidence="3" id="KW-0238">DNA-binding</keyword>
<evidence type="ECO:0000256" key="1">
    <source>
        <dbReference type="ARBA" id="ARBA00009437"/>
    </source>
</evidence>
<dbReference type="PROSITE" id="PS50931">
    <property type="entry name" value="HTH_LYSR"/>
    <property type="match status" value="1"/>
</dbReference>
<dbReference type="AlphaFoldDB" id="A0A382C3R5"/>
<keyword evidence="4" id="KW-0010">Activator</keyword>
<evidence type="ECO:0000256" key="2">
    <source>
        <dbReference type="ARBA" id="ARBA00023015"/>
    </source>
</evidence>
<dbReference type="Pfam" id="PF00126">
    <property type="entry name" value="HTH_1"/>
    <property type="match status" value="1"/>
</dbReference>
<comment type="similarity">
    <text evidence="1">Belongs to the LysR transcriptional regulatory family.</text>
</comment>
<evidence type="ECO:0000256" key="3">
    <source>
        <dbReference type="ARBA" id="ARBA00023125"/>
    </source>
</evidence>
<name>A0A382C3R5_9ZZZZ</name>
<dbReference type="PANTHER" id="PTHR30346:SF26">
    <property type="entry name" value="HYDROGEN PEROXIDE-INDUCIBLE GENES ACTIVATOR"/>
    <property type="match status" value="1"/>
</dbReference>
<evidence type="ECO:0000313" key="7">
    <source>
        <dbReference type="EMBL" id="SVB20402.1"/>
    </source>
</evidence>
<evidence type="ECO:0000256" key="4">
    <source>
        <dbReference type="ARBA" id="ARBA00023159"/>
    </source>
</evidence>
<gene>
    <name evidence="7" type="ORF">METZ01_LOCUS173256</name>
</gene>
<organism evidence="7">
    <name type="scientific">marine metagenome</name>
    <dbReference type="NCBI Taxonomy" id="408172"/>
    <lineage>
        <taxon>unclassified sequences</taxon>
        <taxon>metagenomes</taxon>
        <taxon>ecological metagenomes</taxon>
    </lineage>
</organism>
<dbReference type="PRINTS" id="PR00039">
    <property type="entry name" value="HTHLYSR"/>
</dbReference>
<proteinExistence type="inferred from homology"/>
<feature type="domain" description="HTH lysR-type" evidence="6">
    <location>
        <begin position="1"/>
        <end position="58"/>
    </location>
</feature>
<dbReference type="Gene3D" id="3.40.190.290">
    <property type="match status" value="1"/>
</dbReference>
<dbReference type="InterPro" id="IPR005119">
    <property type="entry name" value="LysR_subst-bd"/>
</dbReference>
<dbReference type="InterPro" id="IPR036388">
    <property type="entry name" value="WH-like_DNA-bd_sf"/>
</dbReference>
<dbReference type="GO" id="GO:0003677">
    <property type="term" value="F:DNA binding"/>
    <property type="evidence" value="ECO:0007669"/>
    <property type="project" value="UniProtKB-KW"/>
</dbReference>
<dbReference type="GO" id="GO:0032993">
    <property type="term" value="C:protein-DNA complex"/>
    <property type="evidence" value="ECO:0007669"/>
    <property type="project" value="TreeGrafter"/>
</dbReference>
<dbReference type="SUPFAM" id="SSF46785">
    <property type="entry name" value="Winged helix' DNA-binding domain"/>
    <property type="match status" value="1"/>
</dbReference>
<dbReference type="InterPro" id="IPR000847">
    <property type="entry name" value="LysR_HTH_N"/>
</dbReference>
<dbReference type="InterPro" id="IPR036390">
    <property type="entry name" value="WH_DNA-bd_sf"/>
</dbReference>
<keyword evidence="2" id="KW-0805">Transcription regulation</keyword>
<dbReference type="SUPFAM" id="SSF53850">
    <property type="entry name" value="Periplasmic binding protein-like II"/>
    <property type="match status" value="1"/>
</dbReference>
<keyword evidence="5" id="KW-0804">Transcription</keyword>